<dbReference type="eggNOG" id="COG5632">
    <property type="taxonomic scope" value="Bacteria"/>
</dbReference>
<sequence>MNFNIDNTYELGANEGSSQATGNKYIVLHETTNIGAKANASYFKNNWAKTQTYVQIVMGDGGKIYRVGADGYQAWGAGSYANANSPVQIELARTTDKATFKKDYATFVNFARAKAKQYGIPCVLDGSDNGIKTHKWISENIWGNHTDPVESYLEPFWGITHEQLAHDIAYGIKNVVEPKKVFTNINNVVTVLKGNVKAYATYKLDGSANKTTDIAPGTGWISAGIEMINGKPYYLIGGNIYIPQSITTFKDKVLINSDIPVHAVNLKGEVVGANLNGGSAWKYASVVNVPKVGYCYKIATDMYLPLKYAQGSGYKG</sequence>
<evidence type="ECO:0000313" key="3">
    <source>
        <dbReference type="Proteomes" id="UP000051248"/>
    </source>
</evidence>
<gene>
    <name evidence="2" type="ORF">FD03_GL000067</name>
</gene>
<dbReference type="InterPro" id="IPR036505">
    <property type="entry name" value="Amidase/PGRP_sf"/>
</dbReference>
<dbReference type="SMART" id="SM00644">
    <property type="entry name" value="Ami_2"/>
    <property type="match status" value="1"/>
</dbReference>
<dbReference type="InterPro" id="IPR002502">
    <property type="entry name" value="Amidase_domain"/>
</dbReference>
<proteinExistence type="predicted"/>
<evidence type="ECO:0000313" key="2">
    <source>
        <dbReference type="EMBL" id="KRK79893.1"/>
    </source>
</evidence>
<dbReference type="CDD" id="cd06583">
    <property type="entry name" value="PGRP"/>
    <property type="match status" value="1"/>
</dbReference>
<dbReference type="AlphaFoldDB" id="A0A0R1K8H2"/>
<dbReference type="Pfam" id="PF01510">
    <property type="entry name" value="Amidase_2"/>
    <property type="match status" value="1"/>
</dbReference>
<organism evidence="2 3">
    <name type="scientific">Companilactobacillus nodensis DSM 19682 = JCM 14932 = NBRC 107160</name>
    <dbReference type="NCBI Taxonomy" id="1423775"/>
    <lineage>
        <taxon>Bacteria</taxon>
        <taxon>Bacillati</taxon>
        <taxon>Bacillota</taxon>
        <taxon>Bacilli</taxon>
        <taxon>Lactobacillales</taxon>
        <taxon>Lactobacillaceae</taxon>
        <taxon>Companilactobacillus</taxon>
    </lineage>
</organism>
<dbReference type="GO" id="GO:0008745">
    <property type="term" value="F:N-acetylmuramoyl-L-alanine amidase activity"/>
    <property type="evidence" value="ECO:0007669"/>
    <property type="project" value="InterPro"/>
</dbReference>
<dbReference type="STRING" id="1423775.FD03_GL000067"/>
<dbReference type="OrthoDB" id="9816557at2"/>
<accession>A0A0R1K8H2</accession>
<protein>
    <submittedName>
        <fullName evidence="2">N-acetylmuramoyl-L-alanine amidase</fullName>
    </submittedName>
</protein>
<comment type="caution">
    <text evidence="2">The sequence shown here is derived from an EMBL/GenBank/DDBJ whole genome shotgun (WGS) entry which is preliminary data.</text>
</comment>
<dbReference type="Proteomes" id="UP000051248">
    <property type="component" value="Unassembled WGS sequence"/>
</dbReference>
<dbReference type="Gene3D" id="3.40.80.10">
    <property type="entry name" value="Peptidoglycan recognition protein-like"/>
    <property type="match status" value="1"/>
</dbReference>
<dbReference type="EMBL" id="AZDZ01000009">
    <property type="protein sequence ID" value="KRK79893.1"/>
    <property type="molecule type" value="Genomic_DNA"/>
</dbReference>
<feature type="domain" description="N-acetylmuramoyl-L-alanine amidase" evidence="1">
    <location>
        <begin position="13"/>
        <end position="149"/>
    </location>
</feature>
<keyword evidence="3" id="KW-1185">Reference proteome</keyword>
<name>A0A0R1K8H2_9LACO</name>
<dbReference type="GO" id="GO:0009253">
    <property type="term" value="P:peptidoglycan catabolic process"/>
    <property type="evidence" value="ECO:0007669"/>
    <property type="project" value="InterPro"/>
</dbReference>
<dbReference type="RefSeq" id="WP_025024891.1">
    <property type="nucleotide sequence ID" value="NZ_AZDZ01000009.1"/>
</dbReference>
<reference evidence="2 3" key="1">
    <citation type="journal article" date="2015" name="Genome Announc.">
        <title>Expanding the biotechnology potential of lactobacilli through comparative genomics of 213 strains and associated genera.</title>
        <authorList>
            <person name="Sun Z."/>
            <person name="Harris H.M."/>
            <person name="McCann A."/>
            <person name="Guo C."/>
            <person name="Argimon S."/>
            <person name="Zhang W."/>
            <person name="Yang X."/>
            <person name="Jeffery I.B."/>
            <person name="Cooney J.C."/>
            <person name="Kagawa T.F."/>
            <person name="Liu W."/>
            <person name="Song Y."/>
            <person name="Salvetti E."/>
            <person name="Wrobel A."/>
            <person name="Rasinkangas P."/>
            <person name="Parkhill J."/>
            <person name="Rea M.C."/>
            <person name="O'Sullivan O."/>
            <person name="Ritari J."/>
            <person name="Douillard F.P."/>
            <person name="Paul Ross R."/>
            <person name="Yang R."/>
            <person name="Briner A.E."/>
            <person name="Felis G.E."/>
            <person name="de Vos W.M."/>
            <person name="Barrangou R."/>
            <person name="Klaenhammer T.R."/>
            <person name="Caufield P.W."/>
            <person name="Cui Y."/>
            <person name="Zhang H."/>
            <person name="O'Toole P.W."/>
        </authorList>
    </citation>
    <scope>NUCLEOTIDE SEQUENCE [LARGE SCALE GENOMIC DNA]</scope>
    <source>
        <strain evidence="2 3">DSM 19682</strain>
    </source>
</reference>
<dbReference type="SUPFAM" id="SSF55846">
    <property type="entry name" value="N-acetylmuramoyl-L-alanine amidase-like"/>
    <property type="match status" value="1"/>
</dbReference>
<evidence type="ECO:0000259" key="1">
    <source>
        <dbReference type="SMART" id="SM00644"/>
    </source>
</evidence>
<dbReference type="PATRIC" id="fig|1423775.4.peg.68"/>